<keyword evidence="4" id="KW-0812">Transmembrane</keyword>
<evidence type="ECO:0000256" key="1">
    <source>
        <dbReference type="ARBA" id="ARBA00022729"/>
    </source>
</evidence>
<keyword evidence="1 5" id="KW-0732">Signal</keyword>
<feature type="transmembrane region" description="Helical" evidence="4">
    <location>
        <begin position="468"/>
        <end position="488"/>
    </location>
</feature>
<sequence>MTTFTWIKIVAALFQLISSAAGSCSDTPVGVRDELKVIPDDSMTAGSALTDFPAEDGRLAGTGAWCPQTNGDDRLLYLQISLGKSYVICGVEVQGKPNALESTNFMLKSSTDGSAFNAIDSGKTFNASSAGGDVATFHTLTTNVTATHLRFIPVSNLTCLRVEIYAVPENVAVTCQASNILVAIQKSLFTDSDASFAATDLALNDRTCKATNGSTTFDFDITLGTCNTELTISKDEERSFYHNMVFNTAENETEFNIICSYVRTPTTASSSGALTFTMNIYQDENHQNLVTNEVIDLGQKLYFKIEVQTTSSDIELHLTQCKATSTDNVNDANNYTFIQSGCHVQSDQFVTDYNCSATPTNSQTFTLSAFRFAGRSAGDRVYFHCNALACLISNTASTCATQCGACTSKRKRRNLEEQDPNEVHLVLGPFTIVEESDTTKPNKADENDGVEDSNTIQKDSENFPTTKVVIVCVGAIVVLAIIVGLVVMMRFSKSARGPAVKNVTADLSQVNAAFDDTEVKTLSVKARKLYFCARNVRNNFKKASVNFFLCSSRKFYSKRCFPTKNAKLSHESIHENLIINMKWAILLATFMLVLHQTKGQTAASVTCNPDHTVSIAISSVDDAEFWDPSEWSTKVGDPACEPTIDGVGDTVTYTNLHLPDCADEFHQKDEEIQYILKISAVKTSGDPVTGQLRTYDHLYYVTCNYDNTDRASTSFVPIKNRADNDTDVGVFTFSLMAYQDDAHTTPVPDPVALNVEIFFKAEVETQSNAPNLDLYPVRCYSSQSNDADDIGANFTLIRNGCGSDGVSEDLSETLDYSCTADSEYETFSLRTFRYFGAEAGDEVYIHCDFRVCLADVDNTEFAPNDQKKTHQPSQTLPIVGAVCGVVAVAVICATVYLTTLSSHTILGIARNFITYDKLYTLYAAQQRQRCDFANAYIISNRMLAIVSIPKSHAGLVAFPLNWLKPSIYVSSYFSSSGMSTSSIVCNANHTVTITITNVTDIDAFNESDWRIDNKTECKPTFLGTTVTYTNLQVADCASISEDKNTSIRYVFEIRAVVPGSSPIQAFDHVIDAVCEYVNNGNVTSSFIPLVNRGDNSSDSAAFIFSLDVFENSELTIPLPSEVKLNQPLFFRAQVETSSAASNLDLFLLQCNASKSNDANVPGHDVVLIQNGCGNDTVSQDAGDTLNYTCAVDSTQETFQVNSFRYFGAEANTLVYVHCDLKVCLADATDSTCECPSLADCNPNARKRRAVEVDESVVYRVTIGPYYYKKVERDDKDHNDKKPETSEDNSSFQLSLSVAIVFSVSGVIIVSIISLTVCFISRGRHQRSSITELNK</sequence>
<gene>
    <name evidence="8" type="ORF">PMEA_00031501</name>
</gene>
<evidence type="ECO:0000256" key="2">
    <source>
        <dbReference type="ARBA" id="ARBA00023157"/>
    </source>
</evidence>
<feature type="domain" description="ZP" evidence="7">
    <location>
        <begin position="984"/>
        <end position="1239"/>
    </location>
</feature>
<evidence type="ECO:0000256" key="3">
    <source>
        <dbReference type="SAM" id="MobiDB-lite"/>
    </source>
</evidence>
<dbReference type="Gene3D" id="2.60.40.3210">
    <property type="entry name" value="Zona pellucida, ZP-N domain"/>
    <property type="match status" value="1"/>
</dbReference>
<dbReference type="InterPro" id="IPR055355">
    <property type="entry name" value="ZP-C"/>
</dbReference>
<dbReference type="PROSITE" id="PS01285">
    <property type="entry name" value="FA58C_1"/>
    <property type="match status" value="1"/>
</dbReference>
<dbReference type="Pfam" id="PF00754">
    <property type="entry name" value="F5_F8_type_C"/>
    <property type="match status" value="1"/>
</dbReference>
<evidence type="ECO:0000259" key="7">
    <source>
        <dbReference type="PROSITE" id="PS51034"/>
    </source>
</evidence>
<feature type="transmembrane region" description="Helical" evidence="4">
    <location>
        <begin position="1293"/>
        <end position="1319"/>
    </location>
</feature>
<dbReference type="Pfam" id="PF00100">
    <property type="entry name" value="Zona_pellucida"/>
    <property type="match status" value="3"/>
</dbReference>
<evidence type="ECO:0008006" key="10">
    <source>
        <dbReference type="Google" id="ProtNLM"/>
    </source>
</evidence>
<feature type="region of interest" description="Disordered" evidence="3">
    <location>
        <begin position="436"/>
        <end position="458"/>
    </location>
</feature>
<reference evidence="8 9" key="1">
    <citation type="submission" date="2022-05" db="EMBL/GenBank/DDBJ databases">
        <authorList>
            <consortium name="Genoscope - CEA"/>
            <person name="William W."/>
        </authorList>
    </citation>
    <scope>NUCLEOTIDE SEQUENCE [LARGE SCALE GENOMIC DNA]</scope>
</reference>
<feature type="domain" description="F5/8 type C" evidence="6">
    <location>
        <begin position="24"/>
        <end position="156"/>
    </location>
</feature>
<comment type="caution">
    <text evidence="8">The sequence shown here is derived from an EMBL/GenBank/DDBJ whole genome shotgun (WGS) entry which is preliminary data.</text>
</comment>
<accession>A0AAU9W2F2</accession>
<feature type="compositionally biased region" description="Basic and acidic residues" evidence="3">
    <location>
        <begin position="437"/>
        <end position="446"/>
    </location>
</feature>
<dbReference type="InterPro" id="IPR000421">
    <property type="entry name" value="FA58C"/>
</dbReference>
<feature type="chain" id="PRO_5043773602" description="ZP domain-containing protein" evidence="5">
    <location>
        <begin position="23"/>
        <end position="1334"/>
    </location>
</feature>
<feature type="domain" description="ZP" evidence="7">
    <location>
        <begin position="174"/>
        <end position="406"/>
    </location>
</feature>
<evidence type="ECO:0000259" key="6">
    <source>
        <dbReference type="PROSITE" id="PS50022"/>
    </source>
</evidence>
<organism evidence="8 9">
    <name type="scientific">Pocillopora meandrina</name>
    <dbReference type="NCBI Taxonomy" id="46732"/>
    <lineage>
        <taxon>Eukaryota</taxon>
        <taxon>Metazoa</taxon>
        <taxon>Cnidaria</taxon>
        <taxon>Anthozoa</taxon>
        <taxon>Hexacorallia</taxon>
        <taxon>Scleractinia</taxon>
        <taxon>Astrocoeniina</taxon>
        <taxon>Pocilloporidae</taxon>
        <taxon>Pocillopora</taxon>
    </lineage>
</organism>
<name>A0AAU9W2F2_9CNID</name>
<evidence type="ECO:0000256" key="4">
    <source>
        <dbReference type="SAM" id="Phobius"/>
    </source>
</evidence>
<evidence type="ECO:0000313" key="8">
    <source>
        <dbReference type="EMBL" id="CAH3043340.1"/>
    </source>
</evidence>
<dbReference type="EMBL" id="CALNXJ010000007">
    <property type="protein sequence ID" value="CAH3043340.1"/>
    <property type="molecule type" value="Genomic_DNA"/>
</dbReference>
<dbReference type="Gene3D" id="2.60.120.260">
    <property type="entry name" value="Galactose-binding domain-like"/>
    <property type="match status" value="1"/>
</dbReference>
<dbReference type="Pfam" id="PF23344">
    <property type="entry name" value="ZP-N"/>
    <property type="match status" value="1"/>
</dbReference>
<keyword evidence="2" id="KW-1015">Disulfide bond</keyword>
<keyword evidence="4" id="KW-0472">Membrane</keyword>
<dbReference type="PANTHER" id="PTHR14002">
    <property type="entry name" value="ENDOGLIN/TGF-BETA RECEPTOR TYPE III"/>
    <property type="match status" value="1"/>
</dbReference>
<feature type="signal peptide" evidence="5">
    <location>
        <begin position="1"/>
        <end position="22"/>
    </location>
</feature>
<dbReference type="InterPro" id="IPR001507">
    <property type="entry name" value="ZP_dom"/>
</dbReference>
<dbReference type="SMART" id="SM00241">
    <property type="entry name" value="ZP"/>
    <property type="match status" value="2"/>
</dbReference>
<keyword evidence="9" id="KW-1185">Reference proteome</keyword>
<dbReference type="PROSITE" id="PS51034">
    <property type="entry name" value="ZP_2"/>
    <property type="match status" value="3"/>
</dbReference>
<dbReference type="SUPFAM" id="SSF49785">
    <property type="entry name" value="Galactose-binding domain-like"/>
    <property type="match status" value="1"/>
</dbReference>
<dbReference type="InterPro" id="IPR042235">
    <property type="entry name" value="ZP-C_dom"/>
</dbReference>
<proteinExistence type="predicted"/>
<dbReference type="InterPro" id="IPR055356">
    <property type="entry name" value="ZP-N"/>
</dbReference>
<dbReference type="PROSITE" id="PS50022">
    <property type="entry name" value="FA58C_3"/>
    <property type="match status" value="1"/>
</dbReference>
<evidence type="ECO:0000256" key="5">
    <source>
        <dbReference type="SAM" id="SignalP"/>
    </source>
</evidence>
<feature type="transmembrane region" description="Helical" evidence="4">
    <location>
        <begin position="876"/>
        <end position="897"/>
    </location>
</feature>
<evidence type="ECO:0000313" key="9">
    <source>
        <dbReference type="Proteomes" id="UP001159428"/>
    </source>
</evidence>
<feature type="domain" description="ZP" evidence="7">
    <location>
        <begin position="606"/>
        <end position="868"/>
    </location>
</feature>
<dbReference type="PANTHER" id="PTHR14002:SF43">
    <property type="entry name" value="DELTA-LIKE PROTEIN"/>
    <property type="match status" value="1"/>
</dbReference>
<dbReference type="Proteomes" id="UP001159428">
    <property type="component" value="Unassembled WGS sequence"/>
</dbReference>
<protein>
    <recommendedName>
        <fullName evidence="10">ZP domain-containing protein</fullName>
    </recommendedName>
</protein>
<dbReference type="Gene3D" id="2.60.40.4100">
    <property type="entry name" value="Zona pellucida, ZP-C domain"/>
    <property type="match status" value="3"/>
</dbReference>
<keyword evidence="4" id="KW-1133">Transmembrane helix</keyword>
<dbReference type="InterPro" id="IPR008979">
    <property type="entry name" value="Galactose-bd-like_sf"/>
</dbReference>